<evidence type="ECO:0000313" key="3">
    <source>
        <dbReference type="Proteomes" id="UP000724874"/>
    </source>
</evidence>
<accession>A0A9P5NH22</accession>
<sequence length="166" mass="18852">MICNQSKSFASSSRIPGTPEEPKRWSKHVTHHPTQESQSYPSSKNLQSPGLFKQGYFVPKICKFLLELIPSLIELEISPIYNMASSFFTGCSLLKSLHVTNLEIESNAKLHQIKKAQLKSLLSRQMYIPLTRTNPKMTVSVLDDAGDFDSRFEKNRKNVGLLREQP</sequence>
<feature type="region of interest" description="Disordered" evidence="1">
    <location>
        <begin position="1"/>
        <end position="45"/>
    </location>
</feature>
<gene>
    <name evidence="2" type="ORF">CPB84DRAFT_1749660</name>
</gene>
<protein>
    <submittedName>
        <fullName evidence="2">Uncharacterized protein</fullName>
    </submittedName>
</protein>
<dbReference type="Proteomes" id="UP000724874">
    <property type="component" value="Unassembled WGS sequence"/>
</dbReference>
<dbReference type="EMBL" id="JADNYJ010000088">
    <property type="protein sequence ID" value="KAF8887879.1"/>
    <property type="molecule type" value="Genomic_DNA"/>
</dbReference>
<feature type="compositionally biased region" description="Polar residues" evidence="1">
    <location>
        <begin position="1"/>
        <end position="15"/>
    </location>
</feature>
<keyword evidence="3" id="KW-1185">Reference proteome</keyword>
<proteinExistence type="predicted"/>
<name>A0A9P5NH22_GYMJU</name>
<reference evidence="2" key="1">
    <citation type="submission" date="2020-11" db="EMBL/GenBank/DDBJ databases">
        <authorList>
            <consortium name="DOE Joint Genome Institute"/>
            <person name="Ahrendt S."/>
            <person name="Riley R."/>
            <person name="Andreopoulos W."/>
            <person name="LaButti K."/>
            <person name="Pangilinan J."/>
            <person name="Ruiz-duenas F.J."/>
            <person name="Barrasa J.M."/>
            <person name="Sanchez-Garcia M."/>
            <person name="Camarero S."/>
            <person name="Miyauchi S."/>
            <person name="Serrano A."/>
            <person name="Linde D."/>
            <person name="Babiker R."/>
            <person name="Drula E."/>
            <person name="Ayuso-Fernandez I."/>
            <person name="Pacheco R."/>
            <person name="Padilla G."/>
            <person name="Ferreira P."/>
            <person name="Barriuso J."/>
            <person name="Kellner H."/>
            <person name="Castanera R."/>
            <person name="Alfaro M."/>
            <person name="Ramirez L."/>
            <person name="Pisabarro A.G."/>
            <person name="Kuo A."/>
            <person name="Tritt A."/>
            <person name="Lipzen A."/>
            <person name="He G."/>
            <person name="Yan M."/>
            <person name="Ng V."/>
            <person name="Cullen D."/>
            <person name="Martin F."/>
            <person name="Rosso M.-N."/>
            <person name="Henrissat B."/>
            <person name="Hibbett D."/>
            <person name="Martinez A.T."/>
            <person name="Grigoriev I.V."/>
        </authorList>
    </citation>
    <scope>NUCLEOTIDE SEQUENCE</scope>
    <source>
        <strain evidence="2">AH 44721</strain>
    </source>
</reference>
<feature type="compositionally biased region" description="Polar residues" evidence="1">
    <location>
        <begin position="35"/>
        <end position="45"/>
    </location>
</feature>
<evidence type="ECO:0000256" key="1">
    <source>
        <dbReference type="SAM" id="MobiDB-lite"/>
    </source>
</evidence>
<comment type="caution">
    <text evidence="2">The sequence shown here is derived from an EMBL/GenBank/DDBJ whole genome shotgun (WGS) entry which is preliminary data.</text>
</comment>
<evidence type="ECO:0000313" key="2">
    <source>
        <dbReference type="EMBL" id="KAF8887879.1"/>
    </source>
</evidence>
<organism evidence="2 3">
    <name type="scientific">Gymnopilus junonius</name>
    <name type="common">Spectacular rustgill mushroom</name>
    <name type="synonym">Gymnopilus spectabilis subsp. junonius</name>
    <dbReference type="NCBI Taxonomy" id="109634"/>
    <lineage>
        <taxon>Eukaryota</taxon>
        <taxon>Fungi</taxon>
        <taxon>Dikarya</taxon>
        <taxon>Basidiomycota</taxon>
        <taxon>Agaricomycotina</taxon>
        <taxon>Agaricomycetes</taxon>
        <taxon>Agaricomycetidae</taxon>
        <taxon>Agaricales</taxon>
        <taxon>Agaricineae</taxon>
        <taxon>Hymenogastraceae</taxon>
        <taxon>Gymnopilus</taxon>
    </lineage>
</organism>
<dbReference type="AlphaFoldDB" id="A0A9P5NH22"/>